<feature type="region of interest" description="Disordered" evidence="1">
    <location>
        <begin position="147"/>
        <end position="220"/>
    </location>
</feature>
<feature type="compositionally biased region" description="Low complexity" evidence="1">
    <location>
        <begin position="78"/>
        <end position="91"/>
    </location>
</feature>
<feature type="region of interest" description="Disordered" evidence="1">
    <location>
        <begin position="1"/>
        <end position="38"/>
    </location>
</feature>
<feature type="compositionally biased region" description="Acidic residues" evidence="1">
    <location>
        <begin position="92"/>
        <end position="103"/>
    </location>
</feature>
<evidence type="ECO:0000256" key="1">
    <source>
        <dbReference type="SAM" id="MobiDB-lite"/>
    </source>
</evidence>
<feature type="compositionally biased region" description="Acidic residues" evidence="1">
    <location>
        <begin position="185"/>
        <end position="203"/>
    </location>
</feature>
<proteinExistence type="predicted"/>
<evidence type="ECO:0000256" key="2">
    <source>
        <dbReference type="SAM" id="Phobius"/>
    </source>
</evidence>
<dbReference type="Proteomes" id="UP000287651">
    <property type="component" value="Unassembled WGS sequence"/>
</dbReference>
<evidence type="ECO:0000313" key="3">
    <source>
        <dbReference type="EMBL" id="RRT60973.1"/>
    </source>
</evidence>
<feature type="compositionally biased region" description="Polar residues" evidence="1">
    <location>
        <begin position="104"/>
        <end position="113"/>
    </location>
</feature>
<feature type="compositionally biased region" description="Basic and acidic residues" evidence="1">
    <location>
        <begin position="169"/>
        <end position="184"/>
    </location>
</feature>
<feature type="region of interest" description="Disordered" evidence="1">
    <location>
        <begin position="57"/>
        <end position="127"/>
    </location>
</feature>
<keyword evidence="2" id="KW-0812">Transmembrane</keyword>
<dbReference type="AlphaFoldDB" id="A0A426ZAM4"/>
<keyword evidence="2" id="KW-0472">Membrane</keyword>
<keyword evidence="2" id="KW-1133">Transmembrane helix</keyword>
<protein>
    <submittedName>
        <fullName evidence="3">Uncharacterized protein</fullName>
    </submittedName>
</protein>
<accession>A0A426ZAM4</accession>
<feature type="compositionally biased region" description="Basic and acidic residues" evidence="1">
    <location>
        <begin position="60"/>
        <end position="71"/>
    </location>
</feature>
<feature type="transmembrane region" description="Helical" evidence="2">
    <location>
        <begin position="255"/>
        <end position="274"/>
    </location>
</feature>
<feature type="region of interest" description="Disordered" evidence="1">
    <location>
        <begin position="233"/>
        <end position="252"/>
    </location>
</feature>
<organism evidence="3 4">
    <name type="scientific">Ensete ventricosum</name>
    <name type="common">Abyssinian banana</name>
    <name type="synonym">Musa ensete</name>
    <dbReference type="NCBI Taxonomy" id="4639"/>
    <lineage>
        <taxon>Eukaryota</taxon>
        <taxon>Viridiplantae</taxon>
        <taxon>Streptophyta</taxon>
        <taxon>Embryophyta</taxon>
        <taxon>Tracheophyta</taxon>
        <taxon>Spermatophyta</taxon>
        <taxon>Magnoliopsida</taxon>
        <taxon>Liliopsida</taxon>
        <taxon>Zingiberales</taxon>
        <taxon>Musaceae</taxon>
        <taxon>Ensete</taxon>
    </lineage>
</organism>
<evidence type="ECO:0000313" key="4">
    <source>
        <dbReference type="Proteomes" id="UP000287651"/>
    </source>
</evidence>
<name>A0A426ZAM4_ENSVE</name>
<dbReference type="EMBL" id="AMZH03007581">
    <property type="protein sequence ID" value="RRT60973.1"/>
    <property type="molecule type" value="Genomic_DNA"/>
</dbReference>
<gene>
    <name evidence="3" type="ORF">B296_00004941</name>
</gene>
<comment type="caution">
    <text evidence="3">The sequence shown here is derived from an EMBL/GenBank/DDBJ whole genome shotgun (WGS) entry which is preliminary data.</text>
</comment>
<reference evidence="3 4" key="1">
    <citation type="journal article" date="2014" name="Agronomy (Basel)">
        <title>A Draft Genome Sequence for Ensete ventricosum, the Drought-Tolerant Tree Against Hunger.</title>
        <authorList>
            <person name="Harrison J."/>
            <person name="Moore K.A."/>
            <person name="Paszkiewicz K."/>
            <person name="Jones T."/>
            <person name="Grant M."/>
            <person name="Ambacheew D."/>
            <person name="Muzemil S."/>
            <person name="Studholme D.J."/>
        </authorList>
    </citation>
    <scope>NUCLEOTIDE SEQUENCE [LARGE SCALE GENOMIC DNA]</scope>
</reference>
<sequence>MGCAPPRILIPTPTSPSITVHRAAPGKHDSPGSHKAVSPAAICPRGVQNYNSKINSGHNLNEKVEEDRPAEDYNSLGNRNVDVNVNYNDADMTGDDNQNEDEQFNSGRVQTDNSEGDASGKLGKRAAPTGAWGSKFWKVCQPMSDSGDAEYDHNDLGEDAGDNYSEDSNGQKDRRQSQRGHVEVPAEEMLSDDYYEQDGEEQSDSLHGSGPSHLNVSGSRLLTKPVSVSKSIAKDDADFEPESSDPGKGRKSKVGLSYTVLYIIMRSIFGLWMFNWKKRLLYFSQNL</sequence>